<reference evidence="1" key="2">
    <citation type="journal article" date="2021" name="PeerJ">
        <title>Extensive microbial diversity within the chicken gut microbiome revealed by metagenomics and culture.</title>
        <authorList>
            <person name="Gilroy R."/>
            <person name="Ravi A."/>
            <person name="Getino M."/>
            <person name="Pursley I."/>
            <person name="Horton D.L."/>
            <person name="Alikhan N.F."/>
            <person name="Baker D."/>
            <person name="Gharbi K."/>
            <person name="Hall N."/>
            <person name="Watson M."/>
            <person name="Adriaenssens E.M."/>
            <person name="Foster-Nyarko E."/>
            <person name="Jarju S."/>
            <person name="Secka A."/>
            <person name="Antonio M."/>
            <person name="Oren A."/>
            <person name="Chaudhuri R.R."/>
            <person name="La Ragione R."/>
            <person name="Hildebrand F."/>
            <person name="Pallen M.J."/>
        </authorList>
    </citation>
    <scope>NUCLEOTIDE SEQUENCE</scope>
    <source>
        <strain evidence="1">35461</strain>
    </source>
</reference>
<reference evidence="1" key="1">
    <citation type="submission" date="2020-10" db="EMBL/GenBank/DDBJ databases">
        <authorList>
            <person name="Gilroy R."/>
        </authorList>
    </citation>
    <scope>NUCLEOTIDE SEQUENCE</scope>
    <source>
        <strain evidence="1">35461</strain>
    </source>
</reference>
<protein>
    <recommendedName>
        <fullName evidence="3">(2Fe-2S) ferredoxin domain-containing protein</fullName>
    </recommendedName>
</protein>
<name>A0A9D1NNH3_9BACT</name>
<accession>A0A9D1NNH3</accession>
<dbReference type="SUPFAM" id="SSF52833">
    <property type="entry name" value="Thioredoxin-like"/>
    <property type="match status" value="1"/>
</dbReference>
<gene>
    <name evidence="1" type="ORF">IAC79_03710</name>
</gene>
<dbReference type="AlphaFoldDB" id="A0A9D1NNH3"/>
<evidence type="ECO:0000313" key="1">
    <source>
        <dbReference type="EMBL" id="HIV09200.1"/>
    </source>
</evidence>
<evidence type="ECO:0008006" key="3">
    <source>
        <dbReference type="Google" id="ProtNLM"/>
    </source>
</evidence>
<dbReference type="InterPro" id="IPR036249">
    <property type="entry name" value="Thioredoxin-like_sf"/>
</dbReference>
<evidence type="ECO:0000313" key="2">
    <source>
        <dbReference type="Proteomes" id="UP000886845"/>
    </source>
</evidence>
<dbReference type="Gene3D" id="3.40.30.10">
    <property type="entry name" value="Glutaredoxin"/>
    <property type="match status" value="1"/>
</dbReference>
<sequence>MGTTCYVMGGAQLAGIADRLPEEWKGRVAVKGMRCSGACQQGDRLGRAPFVRVNGELIAEADEGKVLTAIRTALGE</sequence>
<comment type="caution">
    <text evidence="1">The sequence shown here is derived from an EMBL/GenBank/DDBJ whole genome shotgun (WGS) entry which is preliminary data.</text>
</comment>
<organism evidence="1 2">
    <name type="scientific">Candidatus Spyradenecus faecavium</name>
    <dbReference type="NCBI Taxonomy" id="2840947"/>
    <lineage>
        <taxon>Bacteria</taxon>
        <taxon>Pseudomonadati</taxon>
        <taxon>Lentisphaerota</taxon>
        <taxon>Lentisphaeria</taxon>
        <taxon>Lentisphaerales</taxon>
        <taxon>Lentisphaeraceae</taxon>
        <taxon>Lentisphaeraceae incertae sedis</taxon>
        <taxon>Candidatus Spyradenecus</taxon>
    </lineage>
</organism>
<dbReference type="EMBL" id="DVOR01000118">
    <property type="protein sequence ID" value="HIV09200.1"/>
    <property type="molecule type" value="Genomic_DNA"/>
</dbReference>
<proteinExistence type="predicted"/>
<dbReference type="Proteomes" id="UP000886845">
    <property type="component" value="Unassembled WGS sequence"/>
</dbReference>